<dbReference type="Pfam" id="PF14647">
    <property type="entry name" value="FAM91_N"/>
    <property type="match status" value="1"/>
</dbReference>
<reference evidence="2 3" key="1">
    <citation type="submission" date="2021-04" db="EMBL/GenBank/DDBJ databases">
        <authorList>
            <person name="Bliznina A."/>
        </authorList>
    </citation>
    <scope>NUCLEOTIDE SEQUENCE [LARGE SCALE GENOMIC DNA]</scope>
</reference>
<evidence type="ECO:0000313" key="3">
    <source>
        <dbReference type="Proteomes" id="UP001158576"/>
    </source>
</evidence>
<sequence length="103" mass="12161">MELDAKEAALLRSILEAVSYEDLPNKLKNLVSEKEYADRVMSTCCDRQLVFNKVAKLAIKNELSYYQTMEKYCRERMRIYPYHLQVTIASPKFSLHFFRVQST</sequence>
<accession>A0ABN7SE35</accession>
<keyword evidence="3" id="KW-1185">Reference proteome</keyword>
<proteinExistence type="predicted"/>
<dbReference type="InterPro" id="IPR039199">
    <property type="entry name" value="FAM91"/>
</dbReference>
<gene>
    <name evidence="2" type="ORF">OKIOD_LOCUS5796</name>
</gene>
<organism evidence="2 3">
    <name type="scientific">Oikopleura dioica</name>
    <name type="common">Tunicate</name>
    <dbReference type="NCBI Taxonomy" id="34765"/>
    <lineage>
        <taxon>Eukaryota</taxon>
        <taxon>Metazoa</taxon>
        <taxon>Chordata</taxon>
        <taxon>Tunicata</taxon>
        <taxon>Appendicularia</taxon>
        <taxon>Copelata</taxon>
        <taxon>Oikopleuridae</taxon>
        <taxon>Oikopleura</taxon>
    </lineage>
</organism>
<dbReference type="InterPro" id="IPR028091">
    <property type="entry name" value="FAM91_N_dom"/>
</dbReference>
<evidence type="ECO:0000313" key="2">
    <source>
        <dbReference type="EMBL" id="CAG5095556.1"/>
    </source>
</evidence>
<dbReference type="Proteomes" id="UP001158576">
    <property type="component" value="Chromosome XSR"/>
</dbReference>
<name>A0ABN7SE35_OIKDI</name>
<dbReference type="PANTHER" id="PTHR28441">
    <property type="entry name" value="PROTEIN FAM91A1"/>
    <property type="match status" value="1"/>
</dbReference>
<dbReference type="PANTHER" id="PTHR28441:SF2">
    <property type="entry name" value="PROTEIN FAM91A1"/>
    <property type="match status" value="1"/>
</dbReference>
<dbReference type="EMBL" id="OU015569">
    <property type="protein sequence ID" value="CAG5095556.1"/>
    <property type="molecule type" value="Genomic_DNA"/>
</dbReference>
<feature type="domain" description="FAM91 N-terminal" evidence="1">
    <location>
        <begin position="14"/>
        <end position="89"/>
    </location>
</feature>
<protein>
    <submittedName>
        <fullName evidence="2">Oidioi.mRNA.OKI2018_I69.XSR.g14238.t1.cds</fullName>
    </submittedName>
</protein>
<evidence type="ECO:0000259" key="1">
    <source>
        <dbReference type="Pfam" id="PF14647"/>
    </source>
</evidence>